<evidence type="ECO:0008006" key="3">
    <source>
        <dbReference type="Google" id="ProtNLM"/>
    </source>
</evidence>
<accession>A0ABP9S923</accession>
<reference evidence="2" key="1">
    <citation type="journal article" date="2019" name="Int. J. Syst. Evol. Microbiol.">
        <title>The Global Catalogue of Microorganisms (GCM) 10K type strain sequencing project: providing services to taxonomists for standard genome sequencing and annotation.</title>
        <authorList>
            <consortium name="The Broad Institute Genomics Platform"/>
            <consortium name="The Broad Institute Genome Sequencing Center for Infectious Disease"/>
            <person name="Wu L."/>
            <person name="Ma J."/>
        </authorList>
    </citation>
    <scope>NUCLEOTIDE SEQUENCE [LARGE SCALE GENOMIC DNA]</scope>
    <source>
        <strain evidence="2">JCM 18304</strain>
    </source>
</reference>
<organism evidence="1 2">
    <name type="scientific">Rugosimonospora acidiphila</name>
    <dbReference type="NCBI Taxonomy" id="556531"/>
    <lineage>
        <taxon>Bacteria</taxon>
        <taxon>Bacillati</taxon>
        <taxon>Actinomycetota</taxon>
        <taxon>Actinomycetes</taxon>
        <taxon>Micromonosporales</taxon>
        <taxon>Micromonosporaceae</taxon>
        <taxon>Rugosimonospora</taxon>
    </lineage>
</organism>
<evidence type="ECO:0000313" key="2">
    <source>
        <dbReference type="Proteomes" id="UP001501570"/>
    </source>
</evidence>
<protein>
    <recommendedName>
        <fullName evidence="3">Excreted virulence factor EspC, type VII ESX diderm</fullName>
    </recommendedName>
</protein>
<name>A0ABP9S923_9ACTN</name>
<gene>
    <name evidence="1" type="ORF">GCM10023322_51860</name>
</gene>
<dbReference type="EMBL" id="BAABJQ010000017">
    <property type="protein sequence ID" value="GAA5192383.1"/>
    <property type="molecule type" value="Genomic_DNA"/>
</dbReference>
<keyword evidence="2" id="KW-1185">Reference proteome</keyword>
<proteinExistence type="predicted"/>
<dbReference type="Proteomes" id="UP001501570">
    <property type="component" value="Unassembled WGS sequence"/>
</dbReference>
<evidence type="ECO:0000313" key="1">
    <source>
        <dbReference type="EMBL" id="GAA5192383.1"/>
    </source>
</evidence>
<sequence>MTVIDVPGEELQQVHDLLQRTSDLMDSSPIKSMGSVVDTLGQKDLESAAHNFESKWSDGRYVVSKDLTGVRDAAKSVVDAFAQTDEQTVAALDGDGS</sequence>
<comment type="caution">
    <text evidence="1">The sequence shown here is derived from an EMBL/GenBank/DDBJ whole genome shotgun (WGS) entry which is preliminary data.</text>
</comment>
<dbReference type="RefSeq" id="WP_345633845.1">
    <property type="nucleotide sequence ID" value="NZ_BAABJQ010000017.1"/>
</dbReference>